<keyword evidence="7" id="KW-1185">Reference proteome</keyword>
<evidence type="ECO:0000259" key="5">
    <source>
        <dbReference type="PROSITE" id="PS50931"/>
    </source>
</evidence>
<dbReference type="InterPro" id="IPR036390">
    <property type="entry name" value="WH_DNA-bd_sf"/>
</dbReference>
<dbReference type="SUPFAM" id="SSF53850">
    <property type="entry name" value="Periplasmic binding protein-like II"/>
    <property type="match status" value="1"/>
</dbReference>
<dbReference type="GO" id="GO:0003677">
    <property type="term" value="F:DNA binding"/>
    <property type="evidence" value="ECO:0007669"/>
    <property type="project" value="UniProtKB-KW"/>
</dbReference>
<feature type="domain" description="HTH lysR-type" evidence="5">
    <location>
        <begin position="10"/>
        <end position="67"/>
    </location>
</feature>
<sequence>MPLPDPAEAPSLLHLRTLVRVADYRTLSSAAQKMLRTTSVVHDGIKELERQLGVALFERAPGGWKLTAEGQCVLVRARRILAELAVLPAMLGQPPVTVHEQLYLLNARRLIVFARLCRLKNMGRVARTLAISQPAVSAAIKALENGTGKALFERSGHGVQPTEIALAILPAIRRALNELNHIVPDLAALTGALRGKVRIGALPLGRTRLIPETIAELLKQYPQVQVEVFDGGFEQLEADLRGGDLDFVFGALRAEDSELQGEALLEEDLVVLVRAGHPLVGQALDLYSLADAQWILPRPLSPARNLIENCFRHQGLALPRPTVESGDMAIHCLAQRRTSSS</sequence>
<evidence type="ECO:0000256" key="3">
    <source>
        <dbReference type="ARBA" id="ARBA00023125"/>
    </source>
</evidence>
<keyword evidence="4" id="KW-0804">Transcription</keyword>
<name>A0A562QIX1_9PSED</name>
<evidence type="ECO:0000313" key="7">
    <source>
        <dbReference type="Proteomes" id="UP000316905"/>
    </source>
</evidence>
<dbReference type="PANTHER" id="PTHR30419:SF14">
    <property type="entry name" value="LYSR FAMILY TRANSCRIPTIONAL REGULATOR"/>
    <property type="match status" value="1"/>
</dbReference>
<dbReference type="Pfam" id="PF03466">
    <property type="entry name" value="LysR_substrate"/>
    <property type="match status" value="1"/>
</dbReference>
<dbReference type="PANTHER" id="PTHR30419">
    <property type="entry name" value="HTH-TYPE TRANSCRIPTIONAL REGULATOR YBHD"/>
    <property type="match status" value="1"/>
</dbReference>
<dbReference type="AlphaFoldDB" id="A0A562QIX1"/>
<dbReference type="Pfam" id="PF00126">
    <property type="entry name" value="HTH_1"/>
    <property type="match status" value="2"/>
</dbReference>
<keyword evidence="3" id="KW-0238">DNA-binding</keyword>
<dbReference type="RefSeq" id="WP_145139372.1">
    <property type="nucleotide sequence ID" value="NZ_VLKY01000003.1"/>
</dbReference>
<dbReference type="PRINTS" id="PR00039">
    <property type="entry name" value="HTHLYSR"/>
</dbReference>
<dbReference type="GO" id="GO:0005829">
    <property type="term" value="C:cytosol"/>
    <property type="evidence" value="ECO:0007669"/>
    <property type="project" value="TreeGrafter"/>
</dbReference>
<gene>
    <name evidence="6" type="ORF">IQ22_01159</name>
</gene>
<dbReference type="SUPFAM" id="SSF46785">
    <property type="entry name" value="Winged helix' DNA-binding domain"/>
    <property type="match status" value="2"/>
</dbReference>
<dbReference type="InterPro" id="IPR000847">
    <property type="entry name" value="LysR_HTH_N"/>
</dbReference>
<dbReference type="InterPro" id="IPR036388">
    <property type="entry name" value="WH-like_DNA-bd_sf"/>
</dbReference>
<dbReference type="InterPro" id="IPR050950">
    <property type="entry name" value="HTH-type_LysR_regulators"/>
</dbReference>
<dbReference type="Gene3D" id="3.40.190.290">
    <property type="match status" value="1"/>
</dbReference>
<proteinExistence type="inferred from homology"/>
<dbReference type="OrthoDB" id="9814165at2"/>
<evidence type="ECO:0000256" key="2">
    <source>
        <dbReference type="ARBA" id="ARBA00023015"/>
    </source>
</evidence>
<dbReference type="PROSITE" id="PS50931">
    <property type="entry name" value="HTH_LYSR"/>
    <property type="match status" value="2"/>
</dbReference>
<dbReference type="InterPro" id="IPR005119">
    <property type="entry name" value="LysR_subst-bd"/>
</dbReference>
<comment type="caution">
    <text evidence="6">The sequence shown here is derived from an EMBL/GenBank/DDBJ whole genome shotgun (WGS) entry which is preliminary data.</text>
</comment>
<protein>
    <submittedName>
        <fullName evidence="6">LysR family transcriptional regulator of gallate degradation</fullName>
    </submittedName>
</protein>
<evidence type="ECO:0000313" key="6">
    <source>
        <dbReference type="EMBL" id="TWI56707.1"/>
    </source>
</evidence>
<feature type="domain" description="HTH lysR-type" evidence="5">
    <location>
        <begin position="105"/>
        <end position="162"/>
    </location>
</feature>
<dbReference type="EMBL" id="VLKY01000003">
    <property type="protein sequence ID" value="TWI56707.1"/>
    <property type="molecule type" value="Genomic_DNA"/>
</dbReference>
<accession>A0A562QIX1</accession>
<dbReference type="GO" id="GO:0003700">
    <property type="term" value="F:DNA-binding transcription factor activity"/>
    <property type="evidence" value="ECO:0007669"/>
    <property type="project" value="InterPro"/>
</dbReference>
<comment type="similarity">
    <text evidence="1">Belongs to the LysR transcriptional regulatory family.</text>
</comment>
<reference evidence="6 7" key="1">
    <citation type="journal article" date="2015" name="Stand. Genomic Sci.">
        <title>Genomic Encyclopedia of Bacterial and Archaeal Type Strains, Phase III: the genomes of soil and plant-associated and newly described type strains.</title>
        <authorList>
            <person name="Whitman W.B."/>
            <person name="Woyke T."/>
            <person name="Klenk H.P."/>
            <person name="Zhou Y."/>
            <person name="Lilburn T.G."/>
            <person name="Beck B.J."/>
            <person name="De Vos P."/>
            <person name="Vandamme P."/>
            <person name="Eisen J.A."/>
            <person name="Garrity G."/>
            <person name="Hugenholtz P."/>
            <person name="Kyrpides N.C."/>
        </authorList>
    </citation>
    <scope>NUCLEOTIDE SEQUENCE [LARGE SCALE GENOMIC DNA]</scope>
    <source>
        <strain evidence="6 7">CGMCC 1.6858</strain>
    </source>
</reference>
<dbReference type="Gene3D" id="1.10.10.10">
    <property type="entry name" value="Winged helix-like DNA-binding domain superfamily/Winged helix DNA-binding domain"/>
    <property type="match status" value="2"/>
</dbReference>
<keyword evidence="2" id="KW-0805">Transcription regulation</keyword>
<organism evidence="6 7">
    <name type="scientific">Pseudomonas duriflava</name>
    <dbReference type="NCBI Taxonomy" id="459528"/>
    <lineage>
        <taxon>Bacteria</taxon>
        <taxon>Pseudomonadati</taxon>
        <taxon>Pseudomonadota</taxon>
        <taxon>Gammaproteobacteria</taxon>
        <taxon>Pseudomonadales</taxon>
        <taxon>Pseudomonadaceae</taxon>
        <taxon>Pseudomonas</taxon>
    </lineage>
</organism>
<evidence type="ECO:0000256" key="4">
    <source>
        <dbReference type="ARBA" id="ARBA00023163"/>
    </source>
</evidence>
<evidence type="ECO:0000256" key="1">
    <source>
        <dbReference type="ARBA" id="ARBA00009437"/>
    </source>
</evidence>
<dbReference type="Proteomes" id="UP000316905">
    <property type="component" value="Unassembled WGS sequence"/>
</dbReference>